<feature type="chain" id="PRO_5046392280" description="Lipoprotein" evidence="1">
    <location>
        <begin position="21"/>
        <end position="189"/>
    </location>
</feature>
<keyword evidence="1" id="KW-0732">Signal</keyword>
<accession>A0ABU1I8F0</accession>
<keyword evidence="3" id="KW-1185">Reference proteome</keyword>
<comment type="caution">
    <text evidence="2">The sequence shown here is derived from an EMBL/GenBank/DDBJ whole genome shotgun (WGS) entry which is preliminary data.</text>
</comment>
<evidence type="ECO:0000313" key="3">
    <source>
        <dbReference type="Proteomes" id="UP001267710"/>
    </source>
</evidence>
<proteinExistence type="predicted"/>
<organism evidence="2 3">
    <name type="scientific">Paracidovorax wautersii</name>
    <dbReference type="NCBI Taxonomy" id="1177982"/>
    <lineage>
        <taxon>Bacteria</taxon>
        <taxon>Pseudomonadati</taxon>
        <taxon>Pseudomonadota</taxon>
        <taxon>Betaproteobacteria</taxon>
        <taxon>Burkholderiales</taxon>
        <taxon>Comamonadaceae</taxon>
        <taxon>Paracidovorax</taxon>
    </lineage>
</organism>
<feature type="signal peptide" evidence="1">
    <location>
        <begin position="1"/>
        <end position="20"/>
    </location>
</feature>
<sequence>MNLRSLRPALLLFLGLCAAACSPALNWRTVTLDAPGLELLLPCKPERAVRTVEWTQGSEVVLIMNGCEVDGTTFAVSYLRLDDPARAPALLEQWQAAVRARLHGPAADGAADLPPAQTAFVPRGALPLAQSVRQLLQGRAADGTAVLTEAAWFAREEGGHAWLFHAMVYYTAAAPREAASTFFEGLRLR</sequence>
<evidence type="ECO:0000256" key="1">
    <source>
        <dbReference type="SAM" id="SignalP"/>
    </source>
</evidence>
<reference evidence="2 3" key="1">
    <citation type="submission" date="2023-08" db="EMBL/GenBank/DDBJ databases">
        <title>Functional and genomic diversity of the sorghum phyllosphere microbiome.</title>
        <authorList>
            <person name="Shade A."/>
        </authorList>
    </citation>
    <scope>NUCLEOTIDE SEQUENCE [LARGE SCALE GENOMIC DNA]</scope>
    <source>
        <strain evidence="2 3">SORGH_AS_0335</strain>
    </source>
</reference>
<evidence type="ECO:0000313" key="2">
    <source>
        <dbReference type="EMBL" id="MDR6213261.1"/>
    </source>
</evidence>
<dbReference type="EMBL" id="JAVIZX010000001">
    <property type="protein sequence ID" value="MDR6213261.1"/>
    <property type="molecule type" value="Genomic_DNA"/>
</dbReference>
<dbReference type="RefSeq" id="WP_309826610.1">
    <property type="nucleotide sequence ID" value="NZ_JAVIZX010000001.1"/>
</dbReference>
<gene>
    <name evidence="2" type="ORF">QE399_000950</name>
</gene>
<protein>
    <recommendedName>
        <fullName evidence="4">Lipoprotein</fullName>
    </recommendedName>
</protein>
<name>A0ABU1I8F0_9BURK</name>
<evidence type="ECO:0008006" key="4">
    <source>
        <dbReference type="Google" id="ProtNLM"/>
    </source>
</evidence>
<dbReference type="Proteomes" id="UP001267710">
    <property type="component" value="Unassembled WGS sequence"/>
</dbReference>